<feature type="domain" description="GDP/GTP exchange factor Sec2 N-terminal" evidence="4">
    <location>
        <begin position="134"/>
        <end position="277"/>
    </location>
</feature>
<dbReference type="Gene3D" id="6.10.140.910">
    <property type="match status" value="1"/>
</dbReference>
<dbReference type="GO" id="GO:0070319">
    <property type="term" value="C:Golgi to plasma membrane transport vesicle"/>
    <property type="evidence" value="ECO:0007669"/>
    <property type="project" value="TreeGrafter"/>
</dbReference>
<dbReference type="Proteomes" id="UP000285405">
    <property type="component" value="Unassembled WGS sequence"/>
</dbReference>
<evidence type="ECO:0000259" key="4">
    <source>
        <dbReference type="Pfam" id="PF06428"/>
    </source>
</evidence>
<sequence length="631" mass="70862">MDSEDSTLSDITSVAELTQRNHTRIKSPLTQLRSFSTHSASLSSTSSPRMPIPKSISFSNLKKMTDVTHSYGVMSPNRNFSYDDEDKNLSTLPDPRSRAITPTFESPIPSPHHPDLNTEVATLSNKLIHAINHQTSLDDTLSTTRYQLAAALERVKNLERENKKHIDLIARGYLVRKSATDIVHAKMAASLSEERRKRIEIENEKKNLEQELENLTTALFEEANKMVISAREEARREVEVTQKKNDQLRAQISDTESLLKSQQDQLTELKLVIEQMTLEHEDQIYQTSPSSPGFSRSNSKRAPSEEVQITYTPVLVEPETPTHPTNLTHLLQTVLRTDIPSFQDFVLLLKMSNNNTSIKRASTGSYTGLGLSLGLASPSTNFPAPSVTSFPISPSNATVPMSTISRPSSSHTSNTHLKDTKFYKRVLVEDIEPTLRLDSAPGLSWLARRTVANAICEGTLIVEPITSSNQSSLLPCALCGESRNEPLRSRSHLFKPSGNQNAQRYPLCTYCLGRLRSTCDFLGFLRILKDGHWKCDDEESERSAWEECVRYREQMFWSRLGGGVRQIIHNHYPDPNGPHSNRDQNKDLRLEISKAIKPKINDELEDTFCTEVCQGRTSTETDSISSPSKTV</sequence>
<evidence type="ECO:0000313" key="6">
    <source>
        <dbReference type="Proteomes" id="UP000285405"/>
    </source>
</evidence>
<dbReference type="InterPro" id="IPR040351">
    <property type="entry name" value="RAB3IL/RAB3IP/Sec2"/>
</dbReference>
<dbReference type="PANTHER" id="PTHR14430">
    <property type="entry name" value="RABIN3-RELATED"/>
    <property type="match status" value="1"/>
</dbReference>
<organism evidence="5 6">
    <name type="scientific">Golovinomyces cichoracearum</name>
    <dbReference type="NCBI Taxonomy" id="62708"/>
    <lineage>
        <taxon>Eukaryota</taxon>
        <taxon>Fungi</taxon>
        <taxon>Dikarya</taxon>
        <taxon>Ascomycota</taxon>
        <taxon>Pezizomycotina</taxon>
        <taxon>Leotiomycetes</taxon>
        <taxon>Erysiphales</taxon>
        <taxon>Erysiphaceae</taxon>
        <taxon>Golovinomyces</taxon>
    </lineage>
</organism>
<comment type="caution">
    <text evidence="5">The sequence shown here is derived from an EMBL/GenBank/DDBJ whole genome shotgun (WGS) entry which is preliminary data.</text>
</comment>
<name>A0A420HQG1_9PEZI</name>
<dbReference type="PANTHER" id="PTHR14430:SF0">
    <property type="entry name" value="SEC2P DOMAIN-CONTAINING PROTEIN"/>
    <property type="match status" value="1"/>
</dbReference>
<dbReference type="EMBL" id="MCBR01017385">
    <property type="protein sequence ID" value="RKF59619.1"/>
    <property type="molecule type" value="Genomic_DNA"/>
</dbReference>
<dbReference type="GO" id="GO:0051286">
    <property type="term" value="C:cell tip"/>
    <property type="evidence" value="ECO:0007669"/>
    <property type="project" value="TreeGrafter"/>
</dbReference>
<protein>
    <submittedName>
        <fullName evidence="5">Rab guanine nucleotide exchange factor SEC2</fullName>
    </submittedName>
</protein>
<evidence type="ECO:0000256" key="3">
    <source>
        <dbReference type="SAM" id="MobiDB-lite"/>
    </source>
</evidence>
<dbReference type="GO" id="GO:0006887">
    <property type="term" value="P:exocytosis"/>
    <property type="evidence" value="ECO:0007669"/>
    <property type="project" value="TreeGrafter"/>
</dbReference>
<feature type="compositionally biased region" description="Low complexity" evidence="3">
    <location>
        <begin position="34"/>
        <end position="47"/>
    </location>
</feature>
<feature type="compositionally biased region" description="Low complexity" evidence="3">
    <location>
        <begin position="288"/>
        <end position="297"/>
    </location>
</feature>
<feature type="region of interest" description="Disordered" evidence="3">
    <location>
        <begin position="284"/>
        <end position="305"/>
    </location>
</feature>
<evidence type="ECO:0000313" key="5">
    <source>
        <dbReference type="EMBL" id="RKF59619.1"/>
    </source>
</evidence>
<feature type="region of interest" description="Disordered" evidence="3">
    <location>
        <begin position="1"/>
        <end position="53"/>
    </location>
</feature>
<dbReference type="Pfam" id="PF25555">
    <property type="entry name" value="RAB3A-like_C"/>
    <property type="match status" value="1"/>
</dbReference>
<feature type="compositionally biased region" description="Polar residues" evidence="3">
    <location>
        <begin position="8"/>
        <end position="20"/>
    </location>
</feature>
<dbReference type="Pfam" id="PF06428">
    <property type="entry name" value="Sec2p"/>
    <property type="match status" value="1"/>
</dbReference>
<dbReference type="SUPFAM" id="SSF144284">
    <property type="entry name" value="Sec2 N-terminal region"/>
    <property type="match status" value="1"/>
</dbReference>
<proteinExistence type="predicted"/>
<feature type="region of interest" description="Disordered" evidence="3">
    <location>
        <begin position="78"/>
        <end position="113"/>
    </location>
</feature>
<keyword evidence="1 2" id="KW-0175">Coiled coil</keyword>
<reference evidence="5 6" key="1">
    <citation type="journal article" date="2018" name="BMC Genomics">
        <title>Comparative genome analyses reveal sequence features reflecting distinct modes of host-adaptation between dicot and monocot powdery mildew.</title>
        <authorList>
            <person name="Wu Y."/>
            <person name="Ma X."/>
            <person name="Pan Z."/>
            <person name="Kale S.D."/>
            <person name="Song Y."/>
            <person name="King H."/>
            <person name="Zhang Q."/>
            <person name="Presley C."/>
            <person name="Deng X."/>
            <person name="Wei C.I."/>
            <person name="Xiao S."/>
        </authorList>
    </citation>
    <scope>NUCLEOTIDE SEQUENCE [LARGE SCALE GENOMIC DNA]</scope>
    <source>
        <strain evidence="5">UCSC1</strain>
    </source>
</reference>
<evidence type="ECO:0000256" key="1">
    <source>
        <dbReference type="ARBA" id="ARBA00023054"/>
    </source>
</evidence>
<evidence type="ECO:0000256" key="2">
    <source>
        <dbReference type="SAM" id="Coils"/>
    </source>
</evidence>
<dbReference type="AlphaFoldDB" id="A0A420HQG1"/>
<gene>
    <name evidence="5" type="ORF">GcC1_173018</name>
</gene>
<feature type="coiled-coil region" evidence="2">
    <location>
        <begin position="141"/>
        <end position="279"/>
    </location>
</feature>
<dbReference type="CDD" id="cd21044">
    <property type="entry name" value="Rab11BD_RAB3IP_like"/>
    <property type="match status" value="1"/>
</dbReference>
<dbReference type="OrthoDB" id="1748564at2759"/>
<dbReference type="InterPro" id="IPR009449">
    <property type="entry name" value="Sec2_N"/>
</dbReference>
<dbReference type="GO" id="GO:0005085">
    <property type="term" value="F:guanyl-nucleotide exchange factor activity"/>
    <property type="evidence" value="ECO:0007669"/>
    <property type="project" value="InterPro"/>
</dbReference>
<accession>A0A420HQG1</accession>